<evidence type="ECO:0000256" key="1">
    <source>
        <dbReference type="SAM" id="Phobius"/>
    </source>
</evidence>
<feature type="transmembrane region" description="Helical" evidence="1">
    <location>
        <begin position="82"/>
        <end position="102"/>
    </location>
</feature>
<proteinExistence type="predicted"/>
<name>A0A382PHC0_9ZZZZ</name>
<evidence type="ECO:0008006" key="3">
    <source>
        <dbReference type="Google" id="ProtNLM"/>
    </source>
</evidence>
<dbReference type="EMBL" id="UINC01107021">
    <property type="protein sequence ID" value="SVC72088.1"/>
    <property type="molecule type" value="Genomic_DNA"/>
</dbReference>
<gene>
    <name evidence="2" type="ORF">METZ01_LOCUS324942</name>
</gene>
<evidence type="ECO:0000313" key="2">
    <source>
        <dbReference type="EMBL" id="SVC72088.1"/>
    </source>
</evidence>
<accession>A0A382PHC0</accession>
<sequence length="145" mass="15771">MEWKDIKNIRGLRNVATIGSSNIIGTAITSVFWISIAGLLGTESYGELSYFLAIIGISSIIATVGGGYTMQVYAAKGVKIESSLYFLGITTSTVAAITLFLIFENLGVSISVVGIVAFNFILFEALGKKLYKKYFKIFVTQKILF</sequence>
<keyword evidence="1" id="KW-0472">Membrane</keyword>
<feature type="transmembrane region" description="Helical" evidence="1">
    <location>
        <begin position="12"/>
        <end position="36"/>
    </location>
</feature>
<dbReference type="AlphaFoldDB" id="A0A382PHC0"/>
<feature type="transmembrane region" description="Helical" evidence="1">
    <location>
        <begin position="108"/>
        <end position="126"/>
    </location>
</feature>
<protein>
    <recommendedName>
        <fullName evidence="3">Polysaccharide biosynthesis protein C-terminal domain-containing protein</fullName>
    </recommendedName>
</protein>
<feature type="transmembrane region" description="Helical" evidence="1">
    <location>
        <begin position="48"/>
        <end position="70"/>
    </location>
</feature>
<organism evidence="2">
    <name type="scientific">marine metagenome</name>
    <dbReference type="NCBI Taxonomy" id="408172"/>
    <lineage>
        <taxon>unclassified sequences</taxon>
        <taxon>metagenomes</taxon>
        <taxon>ecological metagenomes</taxon>
    </lineage>
</organism>
<keyword evidence="1" id="KW-0812">Transmembrane</keyword>
<keyword evidence="1" id="KW-1133">Transmembrane helix</keyword>
<reference evidence="2" key="1">
    <citation type="submission" date="2018-05" db="EMBL/GenBank/DDBJ databases">
        <authorList>
            <person name="Lanie J.A."/>
            <person name="Ng W.-L."/>
            <person name="Kazmierczak K.M."/>
            <person name="Andrzejewski T.M."/>
            <person name="Davidsen T.M."/>
            <person name="Wayne K.J."/>
            <person name="Tettelin H."/>
            <person name="Glass J.I."/>
            <person name="Rusch D."/>
            <person name="Podicherti R."/>
            <person name="Tsui H.-C.T."/>
            <person name="Winkler M.E."/>
        </authorList>
    </citation>
    <scope>NUCLEOTIDE SEQUENCE</scope>
</reference>
<feature type="non-terminal residue" evidence="2">
    <location>
        <position position="145"/>
    </location>
</feature>